<dbReference type="AlphaFoldDB" id="T0LAE1"/>
<dbReference type="EMBL" id="KE647149">
    <property type="protein sequence ID" value="EQB61348.1"/>
    <property type="molecule type" value="Genomic_DNA"/>
</dbReference>
<evidence type="ECO:0000313" key="2">
    <source>
        <dbReference type="Proteomes" id="UP000053780"/>
    </source>
</evidence>
<keyword evidence="2" id="KW-1185">Reference proteome</keyword>
<dbReference type="HOGENOM" id="CLU_897407_0_0_1"/>
<gene>
    <name evidence="1" type="ORF">NAPIS_ORF01076</name>
</gene>
<protein>
    <submittedName>
        <fullName evidence="1">Uncharacterized protein</fullName>
    </submittedName>
</protein>
<name>T0LAE1_9MICR</name>
<proteinExistence type="predicted"/>
<organism evidence="1 2">
    <name type="scientific">Vairimorpha apis BRL 01</name>
    <dbReference type="NCBI Taxonomy" id="1037528"/>
    <lineage>
        <taxon>Eukaryota</taxon>
        <taxon>Fungi</taxon>
        <taxon>Fungi incertae sedis</taxon>
        <taxon>Microsporidia</taxon>
        <taxon>Nosematidae</taxon>
        <taxon>Vairimorpha</taxon>
    </lineage>
</organism>
<reference evidence="1 2" key="1">
    <citation type="journal article" date="2013" name="BMC Genomics">
        <title>Genome sequencing and comparative genomics of honey bee microsporidia, Nosema apis reveal novel insights into host-parasite interactions.</title>
        <authorList>
            <person name="Chen Yp."/>
            <person name="Pettis J.S."/>
            <person name="Zhao Y."/>
            <person name="Liu X."/>
            <person name="Tallon L.J."/>
            <person name="Sadzewicz L.D."/>
            <person name="Li R."/>
            <person name="Zheng H."/>
            <person name="Huang S."/>
            <person name="Zhang X."/>
            <person name="Hamilton M.C."/>
            <person name="Pernal S.F."/>
            <person name="Melathopoulos A.P."/>
            <person name="Yan X."/>
            <person name="Evans J.D."/>
        </authorList>
    </citation>
    <scope>NUCLEOTIDE SEQUENCE [LARGE SCALE GENOMIC DNA]</scope>
    <source>
        <strain evidence="1 2">BRL 01</strain>
    </source>
</reference>
<dbReference type="OrthoDB" id="10598898at2759"/>
<evidence type="ECO:0000313" key="1">
    <source>
        <dbReference type="EMBL" id="EQB61348.1"/>
    </source>
</evidence>
<dbReference type="Proteomes" id="UP000053780">
    <property type="component" value="Unassembled WGS sequence"/>
</dbReference>
<sequence>MNDILDIDFNKPNQNSILITKIKLFMKVDYLTIYIECVYNKNIKLLVSKPIIYEPENDLFFYKCFLPINCYPTLNYNNNIIEYVLYINLFKDTIKLQKKFNFQVYNTSQTFKYDLFINRDMIRIDSIINNNNTICSEIVNFMRNYKFNTDNCFIINNVDFVKKVLEERIYVLKCVNKDFKEIINKLKHKGDIFFYLQKNKITPKQQISCEIKSNNEKIMILKYDKVIKKIINLNINDKKCIKEIVNLQCTNILYKKIKMKNFINDYNINSLYIKVKIYFKIYLDDFKFNIYPIFVQNNDNL</sequence>
<accession>T0LAE1</accession>
<dbReference type="VEuPathDB" id="MicrosporidiaDB:NAPIS_ORF01076"/>